<dbReference type="PANTHER" id="PTHR43625:SF78">
    <property type="entry name" value="PYRIDOXAL REDUCTASE-RELATED"/>
    <property type="match status" value="1"/>
</dbReference>
<gene>
    <name evidence="3" type="ORF">PV11_07220</name>
</gene>
<reference evidence="3 4" key="1">
    <citation type="submission" date="2015-01" db="EMBL/GenBank/DDBJ databases">
        <title>The Genome Sequence of Exophiala sideris CBS121828.</title>
        <authorList>
            <consortium name="The Broad Institute Genomics Platform"/>
            <person name="Cuomo C."/>
            <person name="de Hoog S."/>
            <person name="Gorbushina A."/>
            <person name="Stielow B."/>
            <person name="Teixiera M."/>
            <person name="Abouelleil A."/>
            <person name="Chapman S.B."/>
            <person name="Priest M."/>
            <person name="Young S.K."/>
            <person name="Wortman J."/>
            <person name="Nusbaum C."/>
            <person name="Birren B."/>
        </authorList>
    </citation>
    <scope>NUCLEOTIDE SEQUENCE [LARGE SCALE GENOMIC DNA]</scope>
    <source>
        <strain evidence="3 4">CBS 121828</strain>
    </source>
</reference>
<dbReference type="AlphaFoldDB" id="A0A0D1Y9P2"/>
<accession>A0A0D1Y9P2</accession>
<keyword evidence="1" id="KW-0560">Oxidoreductase</keyword>
<dbReference type="SUPFAM" id="SSF51430">
    <property type="entry name" value="NAD(P)-linked oxidoreductase"/>
    <property type="match status" value="1"/>
</dbReference>
<dbReference type="InterPro" id="IPR036812">
    <property type="entry name" value="NAD(P)_OxRdtase_dom_sf"/>
</dbReference>
<dbReference type="InterPro" id="IPR023210">
    <property type="entry name" value="NADP_OxRdtase_dom"/>
</dbReference>
<evidence type="ECO:0000313" key="3">
    <source>
        <dbReference type="EMBL" id="KIV79672.1"/>
    </source>
</evidence>
<feature type="domain" description="NADP-dependent oxidoreductase" evidence="2">
    <location>
        <begin position="14"/>
        <end position="324"/>
    </location>
</feature>
<organism evidence="3 4">
    <name type="scientific">Exophiala sideris</name>
    <dbReference type="NCBI Taxonomy" id="1016849"/>
    <lineage>
        <taxon>Eukaryota</taxon>
        <taxon>Fungi</taxon>
        <taxon>Dikarya</taxon>
        <taxon>Ascomycota</taxon>
        <taxon>Pezizomycotina</taxon>
        <taxon>Eurotiomycetes</taxon>
        <taxon>Chaetothyriomycetidae</taxon>
        <taxon>Chaetothyriales</taxon>
        <taxon>Herpotrichiellaceae</taxon>
        <taxon>Exophiala</taxon>
    </lineage>
</organism>
<name>A0A0D1Y9P2_9EURO</name>
<sequence>MANTVTLVSKPVGPIGYGLMGLTWRPQPQPAEESYKAMSTAFEHGATFWNGGELYGKPDRHSCHLLNEYFTHHPEQADKIVLSIKGGLVAGQMQPDGSAKNVRRSVEDCLKILNGTKTIDIFECARVDHNVPIETTIKALAELVKEGKIGGIGLSEVKASTIGRAAAIHPIAAVEVELSLWSTDILRNGVAETCAKLGIPIVAYSPLGRGALAGENIIRKNSDLPEGDMRRHYPKYQDDALEHNNQIVEEVAKLAKEKGVTRGQIALAWVRGLSGRTITNEDGQELKLGTIIPIPGATRPERVVENSKIVDLSDAEMKEIADILKKNPVKGDRYPKAGMAHVEG</sequence>
<dbReference type="InterPro" id="IPR050791">
    <property type="entry name" value="Aldo-Keto_reductase"/>
</dbReference>
<protein>
    <recommendedName>
        <fullName evidence="2">NADP-dependent oxidoreductase domain-containing protein</fullName>
    </recommendedName>
</protein>
<evidence type="ECO:0000259" key="2">
    <source>
        <dbReference type="Pfam" id="PF00248"/>
    </source>
</evidence>
<dbReference type="Proteomes" id="UP000053599">
    <property type="component" value="Unassembled WGS sequence"/>
</dbReference>
<dbReference type="Pfam" id="PF00248">
    <property type="entry name" value="Aldo_ket_red"/>
    <property type="match status" value="1"/>
</dbReference>
<evidence type="ECO:0000256" key="1">
    <source>
        <dbReference type="ARBA" id="ARBA00023002"/>
    </source>
</evidence>
<dbReference type="OrthoDB" id="37537at2759"/>
<evidence type="ECO:0000313" key="4">
    <source>
        <dbReference type="Proteomes" id="UP000053599"/>
    </source>
</evidence>
<dbReference type="PANTHER" id="PTHR43625">
    <property type="entry name" value="AFLATOXIN B1 ALDEHYDE REDUCTASE"/>
    <property type="match status" value="1"/>
</dbReference>
<dbReference type="STRING" id="1016849.A0A0D1Y9P2"/>
<dbReference type="CDD" id="cd19077">
    <property type="entry name" value="AKR_AKR8A1-2"/>
    <property type="match status" value="1"/>
</dbReference>
<dbReference type="EMBL" id="KN846953">
    <property type="protein sequence ID" value="KIV79672.1"/>
    <property type="molecule type" value="Genomic_DNA"/>
</dbReference>
<dbReference type="Gene3D" id="3.20.20.100">
    <property type="entry name" value="NADP-dependent oxidoreductase domain"/>
    <property type="match status" value="1"/>
</dbReference>
<dbReference type="GO" id="GO:0005737">
    <property type="term" value="C:cytoplasm"/>
    <property type="evidence" value="ECO:0007669"/>
    <property type="project" value="TreeGrafter"/>
</dbReference>
<dbReference type="GO" id="GO:0016491">
    <property type="term" value="F:oxidoreductase activity"/>
    <property type="evidence" value="ECO:0007669"/>
    <property type="project" value="UniProtKB-KW"/>
</dbReference>
<proteinExistence type="predicted"/>
<dbReference type="HOGENOM" id="CLU_023205_2_1_1"/>